<reference evidence="1" key="1">
    <citation type="journal article" date="2014" name="Front. Microbiol.">
        <title>High frequency of phylogenetically diverse reductive dehalogenase-homologous genes in deep subseafloor sedimentary metagenomes.</title>
        <authorList>
            <person name="Kawai M."/>
            <person name="Futagami T."/>
            <person name="Toyoda A."/>
            <person name="Takaki Y."/>
            <person name="Nishi S."/>
            <person name="Hori S."/>
            <person name="Arai W."/>
            <person name="Tsubouchi T."/>
            <person name="Morono Y."/>
            <person name="Uchiyama I."/>
            <person name="Ito T."/>
            <person name="Fujiyama A."/>
            <person name="Inagaki F."/>
            <person name="Takami H."/>
        </authorList>
    </citation>
    <scope>NUCLEOTIDE SEQUENCE</scope>
    <source>
        <strain evidence="1">Expedition CK06-06</strain>
    </source>
</reference>
<name>X0Y8L8_9ZZZZ</name>
<protein>
    <submittedName>
        <fullName evidence="1">Uncharacterized protein</fullName>
    </submittedName>
</protein>
<comment type="caution">
    <text evidence="1">The sequence shown here is derived from an EMBL/GenBank/DDBJ whole genome shotgun (WGS) entry which is preliminary data.</text>
</comment>
<feature type="non-terminal residue" evidence="1">
    <location>
        <position position="152"/>
    </location>
</feature>
<evidence type="ECO:0000313" key="1">
    <source>
        <dbReference type="EMBL" id="GAG33231.1"/>
    </source>
</evidence>
<dbReference type="AlphaFoldDB" id="X0Y8L8"/>
<proteinExistence type="predicted"/>
<sequence length="152" mass="17310">MKKIEKSLKRALISIISLIALMSMSIALNAEVLAGECSQNNLLLAKTENQIRYDGIYQADAGKGKWYYLRFYPKGKVLRVRCGTSIPPTKIVHLFLRKKYSRLMATSKPVVIGWYKVNGSDIEFRLDRGKGLYMGKFNDYGDSLTLSWFDSN</sequence>
<gene>
    <name evidence="1" type="ORF">S01H1_73984</name>
</gene>
<accession>X0Y8L8</accession>
<organism evidence="1">
    <name type="scientific">marine sediment metagenome</name>
    <dbReference type="NCBI Taxonomy" id="412755"/>
    <lineage>
        <taxon>unclassified sequences</taxon>
        <taxon>metagenomes</taxon>
        <taxon>ecological metagenomes</taxon>
    </lineage>
</organism>
<dbReference type="EMBL" id="BARS01049461">
    <property type="protein sequence ID" value="GAG33231.1"/>
    <property type="molecule type" value="Genomic_DNA"/>
</dbReference>